<dbReference type="SUPFAM" id="SSF48264">
    <property type="entry name" value="Cytochrome P450"/>
    <property type="match status" value="1"/>
</dbReference>
<evidence type="ECO:0008006" key="14">
    <source>
        <dbReference type="Google" id="ProtNLM"/>
    </source>
</evidence>
<evidence type="ECO:0000256" key="1">
    <source>
        <dbReference type="ARBA" id="ARBA00001971"/>
    </source>
</evidence>
<evidence type="ECO:0000256" key="6">
    <source>
        <dbReference type="ARBA" id="ARBA00023002"/>
    </source>
</evidence>
<evidence type="ECO:0000256" key="5">
    <source>
        <dbReference type="ARBA" id="ARBA00022723"/>
    </source>
</evidence>
<evidence type="ECO:0000256" key="9">
    <source>
        <dbReference type="ARBA" id="ARBA00023136"/>
    </source>
</evidence>
<dbReference type="CDD" id="cd11042">
    <property type="entry name" value="CYP51-like"/>
    <property type="match status" value="1"/>
</dbReference>
<evidence type="ECO:0000256" key="8">
    <source>
        <dbReference type="ARBA" id="ARBA00023033"/>
    </source>
</evidence>
<dbReference type="PANTHER" id="PTHR24304">
    <property type="entry name" value="CYTOCHROME P450 FAMILY 7"/>
    <property type="match status" value="1"/>
</dbReference>
<sequence length="617" mass="69209">MSSLKSHLNTSFQRFDDVVPTHRTTQLAPQRWTDIRSLLLLLFCLPLVAIVLNVVRQLILPRRSTDPPVVFHWVPFIGSAIAYGNDPVKFLLDCQQKHGDIFTFVLLGRRMTVALGTKGNNFILGGKSHQLNAEDAYTHLTTPVFGKGVVYDVPNDVFMQQKKFCKVGFSISNLRRYVGMIEDEVHAFLAHDATFGGAPASTDASATAIDDTHGTQWRTFDALRLMQQLTILAASRTLQGAEVRAGLDASYAQLYSDLDEGFTPLNFICPNLPLPSYSRRDRAHRKMSAFYVDIVQRRRRRLLDVGDKNHESDHENEHEHDMIAALMKQTYRNGRHLEDHEVAHLMIAMLMAGQHTSSSTGSWALIHIANNPQIGEALYQEQVEHFTESYTASPSDGGRRPGLRAMTYEEVKELPLLNAVIRETLRLHPPIHSIIRYVREDVVVPRTLAAPHLHGSGVKRRVDEGDKGDGDGGDAVYVVPKGDYVLASPALSQIDARIWGRSADVWDPYRWIRDDVGDVMKVGDDGGGGDGEEKIDYGFGLVSKGTNSPYQPFGGGMHRCIGEQFAYLQLGVIVATLVRALEMRIERVPEPNYHTMITLPKSPREISFRRRRIREVD</sequence>
<dbReference type="PRINTS" id="PR00465">
    <property type="entry name" value="EP450IV"/>
</dbReference>
<keyword evidence="4 10" id="KW-0349">Heme</keyword>
<proteinExistence type="inferred from homology"/>
<comment type="subcellular location">
    <subcellularLocation>
        <location evidence="2">Membrane</location>
    </subcellularLocation>
</comment>
<keyword evidence="9 12" id="KW-0472">Membrane</keyword>
<comment type="similarity">
    <text evidence="3 11">Belongs to the cytochrome P450 family.</text>
</comment>
<evidence type="ECO:0000256" key="4">
    <source>
        <dbReference type="ARBA" id="ARBA00022617"/>
    </source>
</evidence>
<comment type="caution">
    <text evidence="13">The sequence shown here is derived from an EMBL/GenBank/DDBJ whole genome shotgun (WGS) entry which is preliminary data.</text>
</comment>
<comment type="cofactor">
    <cofactor evidence="1 10">
        <name>heme</name>
        <dbReference type="ChEBI" id="CHEBI:30413"/>
    </cofactor>
</comment>
<dbReference type="AlphaFoldDB" id="A0A8H8CJZ0"/>
<evidence type="ECO:0000256" key="2">
    <source>
        <dbReference type="ARBA" id="ARBA00004370"/>
    </source>
</evidence>
<evidence type="ECO:0000256" key="10">
    <source>
        <dbReference type="PIRSR" id="PIRSR602403-1"/>
    </source>
</evidence>
<dbReference type="InterPro" id="IPR002403">
    <property type="entry name" value="Cyt_P450_E_grp-IV"/>
</dbReference>
<protein>
    <recommendedName>
        <fullName evidence="14">Lanosterol 14-alpha-demethylase</fullName>
    </recommendedName>
</protein>
<dbReference type="PRINTS" id="PR00385">
    <property type="entry name" value="P450"/>
</dbReference>
<dbReference type="InterPro" id="IPR036396">
    <property type="entry name" value="Cyt_P450_sf"/>
</dbReference>
<dbReference type="GO" id="GO:0020037">
    <property type="term" value="F:heme binding"/>
    <property type="evidence" value="ECO:0007669"/>
    <property type="project" value="InterPro"/>
</dbReference>
<dbReference type="EMBL" id="JAFIQS010000006">
    <property type="protein sequence ID" value="KAG5168261.1"/>
    <property type="molecule type" value="Genomic_DNA"/>
</dbReference>
<dbReference type="GO" id="GO:0016020">
    <property type="term" value="C:membrane"/>
    <property type="evidence" value="ECO:0007669"/>
    <property type="project" value="UniProtKB-SubCell"/>
</dbReference>
<feature type="transmembrane region" description="Helical" evidence="12">
    <location>
        <begin position="35"/>
        <end position="55"/>
    </location>
</feature>
<keyword evidence="8 11" id="KW-0503">Monooxygenase</keyword>
<dbReference type="PROSITE" id="PS00086">
    <property type="entry name" value="CYTOCHROME_P450"/>
    <property type="match status" value="1"/>
</dbReference>
<dbReference type="GO" id="GO:0016705">
    <property type="term" value="F:oxidoreductase activity, acting on paired donors, with incorporation or reduction of molecular oxygen"/>
    <property type="evidence" value="ECO:0007669"/>
    <property type="project" value="InterPro"/>
</dbReference>
<dbReference type="GO" id="GO:0004497">
    <property type="term" value="F:monooxygenase activity"/>
    <property type="evidence" value="ECO:0007669"/>
    <property type="project" value="UniProtKB-KW"/>
</dbReference>
<dbReference type="Gene3D" id="1.10.630.10">
    <property type="entry name" value="Cytochrome P450"/>
    <property type="match status" value="1"/>
</dbReference>
<dbReference type="Pfam" id="PF00067">
    <property type="entry name" value="p450"/>
    <property type="match status" value="2"/>
</dbReference>
<dbReference type="InterPro" id="IPR001128">
    <property type="entry name" value="Cyt_P450"/>
</dbReference>
<dbReference type="FunFam" id="1.10.630.10:FF:000033">
    <property type="entry name" value="14-alpha sterol demethylase"/>
    <property type="match status" value="1"/>
</dbReference>
<gene>
    <name evidence="13" type="ORF">JR316_006856</name>
</gene>
<dbReference type="PANTHER" id="PTHR24304:SF2">
    <property type="entry name" value="24-HYDROXYCHOLESTEROL 7-ALPHA-HYDROXYLASE"/>
    <property type="match status" value="1"/>
</dbReference>
<keyword evidence="6 11" id="KW-0560">Oxidoreductase</keyword>
<keyword evidence="5 10" id="KW-0479">Metal-binding</keyword>
<accession>A0A8H8CJZ0</accession>
<feature type="binding site" description="axial binding residue" evidence="10">
    <location>
        <position position="560"/>
    </location>
    <ligand>
        <name>heme</name>
        <dbReference type="ChEBI" id="CHEBI:30413"/>
    </ligand>
    <ligandPart>
        <name>Fe</name>
        <dbReference type="ChEBI" id="CHEBI:18248"/>
    </ligandPart>
</feature>
<keyword evidence="12" id="KW-0812">Transmembrane</keyword>
<dbReference type="InterPro" id="IPR050529">
    <property type="entry name" value="CYP450_sterol_14alpha_dmase"/>
</dbReference>
<dbReference type="InterPro" id="IPR017972">
    <property type="entry name" value="Cyt_P450_CS"/>
</dbReference>
<evidence type="ECO:0000256" key="12">
    <source>
        <dbReference type="SAM" id="Phobius"/>
    </source>
</evidence>
<organism evidence="13">
    <name type="scientific">Psilocybe cubensis</name>
    <name type="common">Psychedelic mushroom</name>
    <name type="synonym">Stropharia cubensis</name>
    <dbReference type="NCBI Taxonomy" id="181762"/>
    <lineage>
        <taxon>Eukaryota</taxon>
        <taxon>Fungi</taxon>
        <taxon>Dikarya</taxon>
        <taxon>Basidiomycota</taxon>
        <taxon>Agaricomycotina</taxon>
        <taxon>Agaricomycetes</taxon>
        <taxon>Agaricomycetidae</taxon>
        <taxon>Agaricales</taxon>
        <taxon>Agaricineae</taxon>
        <taxon>Strophariaceae</taxon>
        <taxon>Psilocybe</taxon>
    </lineage>
</organism>
<evidence type="ECO:0000313" key="13">
    <source>
        <dbReference type="EMBL" id="KAG5168261.1"/>
    </source>
</evidence>
<name>A0A8H8CJZ0_PSICU</name>
<evidence type="ECO:0000256" key="7">
    <source>
        <dbReference type="ARBA" id="ARBA00023004"/>
    </source>
</evidence>
<keyword evidence="12" id="KW-1133">Transmembrane helix</keyword>
<evidence type="ECO:0000256" key="11">
    <source>
        <dbReference type="RuleBase" id="RU000461"/>
    </source>
</evidence>
<keyword evidence="7 10" id="KW-0408">Iron</keyword>
<reference evidence="13" key="1">
    <citation type="submission" date="2021-02" db="EMBL/GenBank/DDBJ databases">
        <title>Psilocybe cubensis genome.</title>
        <authorList>
            <person name="Mckernan K.J."/>
            <person name="Crawford S."/>
            <person name="Trippe A."/>
            <person name="Kane L.T."/>
            <person name="Mclaughlin S."/>
        </authorList>
    </citation>
    <scope>NUCLEOTIDE SEQUENCE [LARGE SCALE GENOMIC DNA]</scope>
    <source>
        <strain evidence="13">MGC-MH-2018</strain>
    </source>
</reference>
<evidence type="ECO:0000256" key="3">
    <source>
        <dbReference type="ARBA" id="ARBA00010617"/>
    </source>
</evidence>
<dbReference type="GO" id="GO:0005506">
    <property type="term" value="F:iron ion binding"/>
    <property type="evidence" value="ECO:0007669"/>
    <property type="project" value="InterPro"/>
</dbReference>